<protein>
    <recommendedName>
        <fullName evidence="3">DUF2786 domain-containing protein</fullName>
    </recommendedName>
</protein>
<name>A0ABW5DUV7_9PROT</name>
<comment type="caution">
    <text evidence="1">The sequence shown here is derived from an EMBL/GenBank/DDBJ whole genome shotgun (WGS) entry which is preliminary data.</text>
</comment>
<dbReference type="RefSeq" id="WP_379877809.1">
    <property type="nucleotide sequence ID" value="NZ_JBHUIP010000014.1"/>
</dbReference>
<organism evidence="1 2">
    <name type="scientific">Lacibacterium aquatile</name>
    <dbReference type="NCBI Taxonomy" id="1168082"/>
    <lineage>
        <taxon>Bacteria</taxon>
        <taxon>Pseudomonadati</taxon>
        <taxon>Pseudomonadota</taxon>
        <taxon>Alphaproteobacteria</taxon>
        <taxon>Rhodospirillales</taxon>
        <taxon>Rhodospirillaceae</taxon>
    </lineage>
</organism>
<accession>A0ABW5DUV7</accession>
<keyword evidence="2" id="KW-1185">Reference proteome</keyword>
<dbReference type="EMBL" id="JBHUIP010000014">
    <property type="protein sequence ID" value="MFD2264697.1"/>
    <property type="molecule type" value="Genomic_DNA"/>
</dbReference>
<reference evidence="2" key="1">
    <citation type="journal article" date="2019" name="Int. J. Syst. Evol. Microbiol.">
        <title>The Global Catalogue of Microorganisms (GCM) 10K type strain sequencing project: providing services to taxonomists for standard genome sequencing and annotation.</title>
        <authorList>
            <consortium name="The Broad Institute Genomics Platform"/>
            <consortium name="The Broad Institute Genome Sequencing Center for Infectious Disease"/>
            <person name="Wu L."/>
            <person name="Ma J."/>
        </authorList>
    </citation>
    <scope>NUCLEOTIDE SEQUENCE [LARGE SCALE GENOMIC DNA]</scope>
    <source>
        <strain evidence="2">CGMCC 1.19062</strain>
    </source>
</reference>
<proteinExistence type="predicted"/>
<dbReference type="Proteomes" id="UP001597295">
    <property type="component" value="Unassembled WGS sequence"/>
</dbReference>
<evidence type="ECO:0008006" key="3">
    <source>
        <dbReference type="Google" id="ProtNLM"/>
    </source>
</evidence>
<gene>
    <name evidence="1" type="ORF">ACFSM5_17460</name>
</gene>
<evidence type="ECO:0000313" key="2">
    <source>
        <dbReference type="Proteomes" id="UP001597295"/>
    </source>
</evidence>
<sequence>MESQFDRDRLVKLLARLDSDSDAEVLAAAKLAVRHLRENEIGWDEAVSTHARGGLKSWFDGWAGFIAETRRRISAERAAEQWQSIARRFEEELAAQKAQPVQATATAKATTRKAAANDAAAPSVERTGNELIDRLLASPRLDAISRARVEAIASWFRRTHELTGAEIADLEQFSRSVAA</sequence>
<evidence type="ECO:0000313" key="1">
    <source>
        <dbReference type="EMBL" id="MFD2264697.1"/>
    </source>
</evidence>